<sequence>MLDVERYKALRSMRVPEAWALQLALCDEKRPLAPLVCDLARDASVKARQVDWMMRATLCLSLMTAFLVFSPGR</sequence>
<protein>
    <submittedName>
        <fullName evidence="1">Uncharacterized protein</fullName>
    </submittedName>
</protein>
<dbReference type="EMBL" id="VITV01000004">
    <property type="protein sequence ID" value="TWB75515.1"/>
    <property type="molecule type" value="Genomic_DNA"/>
</dbReference>
<reference evidence="1 2" key="1">
    <citation type="submission" date="2019-06" db="EMBL/GenBank/DDBJ databases">
        <title>Genomic Encyclopedia of Type Strains, Phase IV (KMG-V): Genome sequencing to study the core and pangenomes of soil and plant-associated prokaryotes.</title>
        <authorList>
            <person name="Whitman W."/>
        </authorList>
    </citation>
    <scope>NUCLEOTIDE SEQUENCE [LARGE SCALE GENOMIC DNA]</scope>
    <source>
        <strain evidence="1 2">BR 12005</strain>
    </source>
</reference>
<evidence type="ECO:0000313" key="1">
    <source>
        <dbReference type="EMBL" id="TWB75515.1"/>
    </source>
</evidence>
<proteinExistence type="predicted"/>
<dbReference type="Proteomes" id="UP000320516">
    <property type="component" value="Unassembled WGS sequence"/>
</dbReference>
<evidence type="ECO:0000313" key="2">
    <source>
        <dbReference type="Proteomes" id="UP000320516"/>
    </source>
</evidence>
<gene>
    <name evidence="1" type="ORF">FBZ87_104623</name>
</gene>
<dbReference type="AlphaFoldDB" id="A0A560JWP1"/>
<comment type="caution">
    <text evidence="1">The sequence shown here is derived from an EMBL/GenBank/DDBJ whole genome shotgun (WGS) entry which is preliminary data.</text>
</comment>
<name>A0A560JWP1_9PROT</name>
<organism evidence="1 2">
    <name type="scientific">Nitrospirillum amazonense</name>
    <dbReference type="NCBI Taxonomy" id="28077"/>
    <lineage>
        <taxon>Bacteria</taxon>
        <taxon>Pseudomonadati</taxon>
        <taxon>Pseudomonadota</taxon>
        <taxon>Alphaproteobacteria</taxon>
        <taxon>Rhodospirillales</taxon>
        <taxon>Azospirillaceae</taxon>
        <taxon>Nitrospirillum</taxon>
    </lineage>
</organism>
<accession>A0A560JWP1</accession>